<comment type="function">
    <text evidence="13 14">Converts proline to delta-1-pyrroline-5-carboxylate.</text>
</comment>
<dbReference type="AlphaFoldDB" id="A0A8C7D1E0"/>
<feature type="domain" description="Proline dehydrogenase" evidence="16">
    <location>
        <begin position="108"/>
        <end position="547"/>
    </location>
</feature>
<evidence type="ECO:0000313" key="18">
    <source>
        <dbReference type="Proteomes" id="UP000694557"/>
    </source>
</evidence>
<dbReference type="GO" id="GO:0071949">
    <property type="term" value="F:FAD binding"/>
    <property type="evidence" value="ECO:0007669"/>
    <property type="project" value="TreeGrafter"/>
</dbReference>
<keyword evidence="8" id="KW-0007">Acetylation</keyword>
<comment type="catalytic activity">
    <reaction evidence="12 14">
        <text>L-proline + a quinone = (S)-1-pyrroline-5-carboxylate + a quinol + H(+)</text>
        <dbReference type="Rhea" id="RHEA:23784"/>
        <dbReference type="ChEBI" id="CHEBI:15378"/>
        <dbReference type="ChEBI" id="CHEBI:17388"/>
        <dbReference type="ChEBI" id="CHEBI:24646"/>
        <dbReference type="ChEBI" id="CHEBI:60039"/>
        <dbReference type="ChEBI" id="CHEBI:132124"/>
        <dbReference type="EC" id="1.5.5.2"/>
    </reaction>
</comment>
<evidence type="ECO:0000256" key="11">
    <source>
        <dbReference type="ARBA" id="ARBA00023128"/>
    </source>
</evidence>
<dbReference type="InterPro" id="IPR015659">
    <property type="entry name" value="Proline_oxidase"/>
</dbReference>
<evidence type="ECO:0000259" key="16">
    <source>
        <dbReference type="Pfam" id="PF01619"/>
    </source>
</evidence>
<dbReference type="GO" id="GO:0005759">
    <property type="term" value="C:mitochondrial matrix"/>
    <property type="evidence" value="ECO:0007669"/>
    <property type="project" value="UniProtKB-SubCell"/>
</dbReference>
<accession>A0A8C7D1E0</accession>
<keyword evidence="10 14" id="KW-0642">Proline metabolism</keyword>
<sequence length="578" mass="66542">GSIHLCIFRSTVASNQTKNNTDAQTRKIAIDFDNTHEAYKSKDNIELLRSLLVFKLCTFDFLVDKNKELMDLSKKVFGKRLFERLMKMTFYGQFVAGEDHNSIKPLIHKNQAFGVGSVLDYSVEEDLTQEEAEKKEMDSCVSEAEKESPGVDHREKKYKAHRQFGDRRGGVVSARTYFYADEAKCDAQMETFLNCIKASGGASVDGFSAVKMTALGRPQFLLQFSEVLVKWRRFFNLLAAQQGKSGMDALEQKLELEQLKESLTKLGVGNKDDIENWFTGEKLGSSGTIDLLDWNSLINDRTKISNLLVIPNVENGQLEPLLRKFTVEEEKQMKRMLQRVDVLAKHAVDNGVRLMVDAEQTYFQPAISRLTLEMQRIFNREKPIIFNTYQCYLKEAYDNVSVDVELSRREGWYFGAKLVRGAYMYQERSRAEEIGYEDPINPDYEATNRMYHKCLEFVLEEIDHNRKANVMVASHNEDTVKFTLGKMNEMGLSPTEKKVYFGQLLGMCDQISFPLGQAGFPVYKYVPYGPVNEVIPYLSRRALENRGFMKGSQRERSLLWKELKRRLLNGQILYKPVY</sequence>
<dbReference type="GO" id="GO:0010133">
    <property type="term" value="P:L-proline catabolic process to L-glutamate"/>
    <property type="evidence" value="ECO:0007669"/>
    <property type="project" value="TreeGrafter"/>
</dbReference>
<dbReference type="GO" id="GO:0004657">
    <property type="term" value="F:proline dehydrogenase activity"/>
    <property type="evidence" value="ECO:0007669"/>
    <property type="project" value="UniProtKB-EC"/>
</dbReference>
<keyword evidence="5 14" id="KW-0285">Flavoprotein</keyword>
<evidence type="ECO:0000256" key="2">
    <source>
        <dbReference type="ARBA" id="ARBA00004305"/>
    </source>
</evidence>
<keyword evidence="9 14" id="KW-0560">Oxidoreductase</keyword>
<comment type="pathway">
    <text evidence="3">Amino-acid degradation; L-proline degradation into L-glutamate; L-glutamate from L-proline: step 1/2.</text>
</comment>
<evidence type="ECO:0000256" key="10">
    <source>
        <dbReference type="ARBA" id="ARBA00023062"/>
    </source>
</evidence>
<dbReference type="InterPro" id="IPR029041">
    <property type="entry name" value="FAD-linked_oxidoreductase-like"/>
</dbReference>
<keyword evidence="11" id="KW-0496">Mitochondrion</keyword>
<dbReference type="Pfam" id="PF01619">
    <property type="entry name" value="Pro_dh"/>
    <property type="match status" value="1"/>
</dbReference>
<dbReference type="EC" id="1.5.5.2" evidence="14"/>
<gene>
    <name evidence="17" type="primary">LOC109868284</name>
</gene>
<proteinExistence type="inferred from homology"/>
<comment type="subcellular location">
    <subcellularLocation>
        <location evidence="2">Mitochondrion matrix</location>
    </subcellularLocation>
</comment>
<evidence type="ECO:0000256" key="7">
    <source>
        <dbReference type="ARBA" id="ARBA00022946"/>
    </source>
</evidence>
<evidence type="ECO:0000256" key="13">
    <source>
        <dbReference type="ARBA" id="ARBA00057042"/>
    </source>
</evidence>
<comment type="similarity">
    <text evidence="4 14">Belongs to the proline oxidase family.</text>
</comment>
<evidence type="ECO:0000256" key="5">
    <source>
        <dbReference type="ARBA" id="ARBA00022630"/>
    </source>
</evidence>
<evidence type="ECO:0000256" key="4">
    <source>
        <dbReference type="ARBA" id="ARBA00005869"/>
    </source>
</evidence>
<reference evidence="17" key="2">
    <citation type="submission" date="2025-09" db="UniProtKB">
        <authorList>
            <consortium name="Ensembl"/>
        </authorList>
    </citation>
    <scope>IDENTIFICATION</scope>
</reference>
<feature type="region of interest" description="Disordered" evidence="15">
    <location>
        <begin position="134"/>
        <end position="159"/>
    </location>
</feature>
<name>A0A8C7D1E0_ONCKI</name>
<dbReference type="PANTHER" id="PTHR13914:SF0">
    <property type="entry name" value="PROLINE DEHYDROGENASE 1, MITOCHONDRIAL"/>
    <property type="match status" value="1"/>
</dbReference>
<dbReference type="GeneTree" id="ENSGT00390000006265"/>
<feature type="compositionally biased region" description="Basic and acidic residues" evidence="15">
    <location>
        <begin position="134"/>
        <end position="155"/>
    </location>
</feature>
<dbReference type="PANTHER" id="PTHR13914">
    <property type="entry name" value="PROLINE OXIDASE"/>
    <property type="match status" value="1"/>
</dbReference>
<keyword evidence="7" id="KW-0809">Transit peptide</keyword>
<evidence type="ECO:0000256" key="9">
    <source>
        <dbReference type="ARBA" id="ARBA00023002"/>
    </source>
</evidence>
<dbReference type="FunFam" id="3.20.20.220:FF:000006">
    <property type="entry name" value="Proline dehydrogenase"/>
    <property type="match status" value="1"/>
</dbReference>
<evidence type="ECO:0000256" key="15">
    <source>
        <dbReference type="SAM" id="MobiDB-lite"/>
    </source>
</evidence>
<dbReference type="SUPFAM" id="SSF51730">
    <property type="entry name" value="FAD-linked oxidoreductase"/>
    <property type="match status" value="1"/>
</dbReference>
<evidence type="ECO:0000313" key="17">
    <source>
        <dbReference type="Ensembl" id="ENSOKIP00005014671.1"/>
    </source>
</evidence>
<evidence type="ECO:0000256" key="1">
    <source>
        <dbReference type="ARBA" id="ARBA00001974"/>
    </source>
</evidence>
<evidence type="ECO:0000256" key="3">
    <source>
        <dbReference type="ARBA" id="ARBA00004739"/>
    </source>
</evidence>
<dbReference type="Gene3D" id="3.20.20.220">
    <property type="match status" value="2"/>
</dbReference>
<comment type="cofactor">
    <cofactor evidence="1 14">
        <name>FAD</name>
        <dbReference type="ChEBI" id="CHEBI:57692"/>
    </cofactor>
</comment>
<dbReference type="Ensembl" id="ENSOKIT00005015619.1">
    <property type="protein sequence ID" value="ENSOKIP00005014671.1"/>
    <property type="gene ID" value="ENSOKIG00005006273.1"/>
</dbReference>
<dbReference type="Proteomes" id="UP000694557">
    <property type="component" value="Unassembled WGS sequence"/>
</dbReference>
<dbReference type="InterPro" id="IPR002872">
    <property type="entry name" value="Proline_DH_dom"/>
</dbReference>
<evidence type="ECO:0000256" key="12">
    <source>
        <dbReference type="ARBA" id="ARBA00048779"/>
    </source>
</evidence>
<keyword evidence="18" id="KW-1185">Reference proteome</keyword>
<protein>
    <recommendedName>
        <fullName evidence="14">Proline dehydrogenase</fullName>
        <ecNumber evidence="14">1.5.5.2</ecNumber>
    </recommendedName>
</protein>
<evidence type="ECO:0000256" key="8">
    <source>
        <dbReference type="ARBA" id="ARBA00022990"/>
    </source>
</evidence>
<reference evidence="17" key="1">
    <citation type="submission" date="2025-08" db="UniProtKB">
        <authorList>
            <consortium name="Ensembl"/>
        </authorList>
    </citation>
    <scope>IDENTIFICATION</scope>
</reference>
<keyword evidence="6 14" id="KW-0274">FAD</keyword>
<evidence type="ECO:0000256" key="6">
    <source>
        <dbReference type="ARBA" id="ARBA00022827"/>
    </source>
</evidence>
<organism evidence="17 18">
    <name type="scientific">Oncorhynchus kisutch</name>
    <name type="common">Coho salmon</name>
    <name type="synonym">Salmo kisutch</name>
    <dbReference type="NCBI Taxonomy" id="8019"/>
    <lineage>
        <taxon>Eukaryota</taxon>
        <taxon>Metazoa</taxon>
        <taxon>Chordata</taxon>
        <taxon>Craniata</taxon>
        <taxon>Vertebrata</taxon>
        <taxon>Euteleostomi</taxon>
        <taxon>Actinopterygii</taxon>
        <taxon>Neopterygii</taxon>
        <taxon>Teleostei</taxon>
        <taxon>Protacanthopterygii</taxon>
        <taxon>Salmoniformes</taxon>
        <taxon>Salmonidae</taxon>
        <taxon>Salmoninae</taxon>
        <taxon>Oncorhynchus</taxon>
    </lineage>
</organism>
<evidence type="ECO:0000256" key="14">
    <source>
        <dbReference type="RuleBase" id="RU364054"/>
    </source>
</evidence>